<accession>A0A0A1YW57</accession>
<protein>
    <submittedName>
        <fullName evidence="1">Uncharacterized protein</fullName>
    </submittedName>
</protein>
<organism evidence="1 2">
    <name type="scientific">Pseudomonas fluorescens LMG 5329</name>
    <dbReference type="NCBI Taxonomy" id="1324332"/>
    <lineage>
        <taxon>Bacteria</taxon>
        <taxon>Pseudomonadati</taxon>
        <taxon>Pseudomonadota</taxon>
        <taxon>Gammaproteobacteria</taxon>
        <taxon>Pseudomonadales</taxon>
        <taxon>Pseudomonadaceae</taxon>
        <taxon>Pseudomonas</taxon>
    </lineage>
</organism>
<reference evidence="1 2" key="1">
    <citation type="journal article" date="2013" name="Genome Announc.">
        <title>Draft Genome Sequence of Pseudomonas fluorescens LMG 5329, a White Line-Inducing Principle-Producing Bioindicator for the Mushroom Pathogen Pseudomonas tolaasii.</title>
        <authorList>
            <person name="Ghequire M.G."/>
            <person name="Rokni-Zadeh H."/>
            <person name="Zarrineh P."/>
            <person name="De Mot R."/>
        </authorList>
    </citation>
    <scope>NUCLEOTIDE SEQUENCE [LARGE SCALE GENOMIC DNA]</scope>
    <source>
        <strain evidence="1 2">LMG 5329</strain>
    </source>
</reference>
<sequence length="154" mass="17254">MHMPAVSTPAQLPVPPHYMRAAEQQQVREMTGPMGRPAGDHRSADRIIEQSPVLQHLLDDRNHDHLLDDLKMQVGDWTTANPEPDARANAAFDLDKVLRFLDNLDDRHLNASHSRNGQVDGVASDGYSTLDNSEASLLQAFSRKGYDVLRHLRT</sequence>
<dbReference type="RefSeq" id="WP_038850186.1">
    <property type="nucleotide sequence ID" value="NZ_ASGY01000196.1"/>
</dbReference>
<dbReference type="Proteomes" id="UP000030060">
    <property type="component" value="Unassembled WGS sequence"/>
</dbReference>
<name>A0A0A1YW57_PSEFL</name>
<evidence type="ECO:0000313" key="2">
    <source>
        <dbReference type="Proteomes" id="UP000030060"/>
    </source>
</evidence>
<gene>
    <name evidence="1" type="ORF">K814_0125575</name>
</gene>
<dbReference type="AlphaFoldDB" id="A0A0A1YW57"/>
<dbReference type="EMBL" id="ASGY01000196">
    <property type="protein sequence ID" value="KGE65126.1"/>
    <property type="molecule type" value="Genomic_DNA"/>
</dbReference>
<evidence type="ECO:0000313" key="1">
    <source>
        <dbReference type="EMBL" id="KGE65126.1"/>
    </source>
</evidence>
<comment type="caution">
    <text evidence="1">The sequence shown here is derived from an EMBL/GenBank/DDBJ whole genome shotgun (WGS) entry which is preliminary data.</text>
</comment>
<proteinExistence type="predicted"/>